<protein>
    <submittedName>
        <fullName evidence="2">Uncharacterized protein</fullName>
    </submittedName>
</protein>
<proteinExistence type="predicted"/>
<feature type="compositionally biased region" description="Basic and acidic residues" evidence="1">
    <location>
        <begin position="30"/>
        <end position="44"/>
    </location>
</feature>
<dbReference type="EMBL" id="EF063589">
    <property type="protein sequence ID" value="ABK64036.1"/>
    <property type="molecule type" value="Genomic_DNA"/>
</dbReference>
<evidence type="ECO:0000313" key="2">
    <source>
        <dbReference type="EMBL" id="ABK64036.1"/>
    </source>
</evidence>
<sequence length="107" mass="11767">MWASAQSAPAIGLEWGHRGTSAAPLTVCEASHEKPLDEHVPERRQPHRQHGTRPRHGRRQARSGKEYAAIDASVVRLFPARGRQATAQPQGEIRAVTSNNWCGASQQ</sequence>
<accession>A0SYX3</accession>
<feature type="compositionally biased region" description="Basic residues" evidence="1">
    <location>
        <begin position="45"/>
        <end position="62"/>
    </location>
</feature>
<evidence type="ECO:0000256" key="1">
    <source>
        <dbReference type="SAM" id="MobiDB-lite"/>
    </source>
</evidence>
<dbReference type="AlphaFoldDB" id="A0SYX3"/>
<organism evidence="2">
    <name type="scientific">Janthinobacterium lividum</name>
    <dbReference type="NCBI Taxonomy" id="29581"/>
    <lineage>
        <taxon>Bacteria</taxon>
        <taxon>Pseudomonadati</taxon>
        <taxon>Pseudomonadota</taxon>
        <taxon>Betaproteobacteria</taxon>
        <taxon>Burkholderiales</taxon>
        <taxon>Oxalobacteraceae</taxon>
        <taxon>Janthinobacterium</taxon>
    </lineage>
</organism>
<reference evidence="2" key="1">
    <citation type="journal article" date="2010" name="DNA Cell Biol.">
        <title>Psychrotrophic strain of Janthinobacterium lividum from a cold Alaskan soil produces prodigiosin.</title>
        <authorList>
            <person name="Schloss P.D."/>
            <person name="Allen H.K."/>
            <person name="Klimowicz A.K."/>
            <person name="Mlot C."/>
            <person name="Gross J."/>
            <person name="Savengsuksa S."/>
            <person name="McEllin J."/>
            <person name="Clardy J."/>
            <person name="Ruess R.W."/>
            <person name="Handelsman J."/>
        </authorList>
    </citation>
    <scope>NUCLEOTIDE SEQUENCE</scope>
    <source>
        <strain evidence="2">BR01</strain>
    </source>
</reference>
<feature type="region of interest" description="Disordered" evidence="1">
    <location>
        <begin position="24"/>
        <end position="66"/>
    </location>
</feature>
<name>A0SYX3_9BURK</name>